<feature type="transmembrane region" description="Helical" evidence="2">
    <location>
        <begin position="309"/>
        <end position="326"/>
    </location>
</feature>
<feature type="transmembrane region" description="Helical" evidence="2">
    <location>
        <begin position="434"/>
        <end position="455"/>
    </location>
</feature>
<reference evidence="3 4" key="1">
    <citation type="submission" date="2018-10" db="EMBL/GenBank/DDBJ databases">
        <title>Isolation of pseudouridimycin from Streptomyces albus DSM 40763.</title>
        <authorList>
            <person name="Rosenqvist P."/>
            <person name="Metsae-Ketelae M."/>
            <person name="Virta P."/>
        </authorList>
    </citation>
    <scope>NUCLEOTIDE SEQUENCE [LARGE SCALE GENOMIC DNA]</scope>
    <source>
        <strain evidence="3 4">DSM 40763</strain>
    </source>
</reference>
<keyword evidence="2" id="KW-0812">Transmembrane</keyword>
<feature type="transmembrane region" description="Helical" evidence="2">
    <location>
        <begin position="193"/>
        <end position="213"/>
    </location>
</feature>
<protein>
    <submittedName>
        <fullName evidence="3">Uncharacterized protein</fullName>
    </submittedName>
</protein>
<feature type="region of interest" description="Disordered" evidence="1">
    <location>
        <begin position="215"/>
        <end position="242"/>
    </location>
</feature>
<evidence type="ECO:0000313" key="3">
    <source>
        <dbReference type="EMBL" id="TGG83518.1"/>
    </source>
</evidence>
<feature type="region of interest" description="Disordered" evidence="1">
    <location>
        <begin position="1"/>
        <end position="52"/>
    </location>
</feature>
<feature type="transmembrane region" description="Helical" evidence="2">
    <location>
        <begin position="105"/>
        <end position="127"/>
    </location>
</feature>
<proteinExistence type="predicted"/>
<dbReference type="Proteomes" id="UP000298111">
    <property type="component" value="Unassembled WGS sequence"/>
</dbReference>
<comment type="caution">
    <text evidence="3">The sequence shown here is derived from an EMBL/GenBank/DDBJ whole genome shotgun (WGS) entry which is preliminary data.</text>
</comment>
<sequence>MLAHGRYMTHGGETMAGTARQRGAGTGDGGAARDDGEERGTTGVPGGAAAAPGEVSAGEALLRAELAPRELWSRAALVVGVCAGCGFLASGLYDYTHPGRPKGPAAALSLGVGVVLMVAALLTLLTLHGRSRDRRRLIALAEPACGEPAALRGLRSGWLALSGLGLALAFLFLVAGLGQALSPGPYEEPDPTVYGALLAWAAILTAAGCGGIARARRHRPTGTGGTRQSARPGSRVRPAPPASPRAALYARLGGRPVAPHRLSSRLDARLMALSRPAALALAVAATAFCCALAAATVLVPRHVGGGRPLFWILLVATACCLAALLLELADYGPRRRYVLLSLVAGLALLPVAGTGYSTSVLLERGIWVETEVTAEHHHARGGPSCDLRPLAPTVPAEGLSVSCDGAETGDRVRVHADPEGEVGPRRTAPHDMSAFTVGWGAATAVLLGCAVGAALHGHRRRTELGLATTEGNHG</sequence>
<accession>A0A8H1QR56</accession>
<feature type="transmembrane region" description="Helical" evidence="2">
    <location>
        <begin position="277"/>
        <end position="297"/>
    </location>
</feature>
<feature type="transmembrane region" description="Helical" evidence="2">
    <location>
        <begin position="71"/>
        <end position="93"/>
    </location>
</feature>
<feature type="compositionally biased region" description="Basic and acidic residues" evidence="1">
    <location>
        <begin position="31"/>
        <end position="40"/>
    </location>
</feature>
<keyword evidence="2" id="KW-0472">Membrane</keyword>
<gene>
    <name evidence="3" type="ORF">D8771_16060</name>
</gene>
<organism evidence="3 4">
    <name type="scientific">Streptomyces albus</name>
    <dbReference type="NCBI Taxonomy" id="1888"/>
    <lineage>
        <taxon>Bacteria</taxon>
        <taxon>Bacillati</taxon>
        <taxon>Actinomycetota</taxon>
        <taxon>Actinomycetes</taxon>
        <taxon>Kitasatosporales</taxon>
        <taxon>Streptomycetaceae</taxon>
        <taxon>Streptomyces</taxon>
    </lineage>
</organism>
<evidence type="ECO:0000256" key="1">
    <source>
        <dbReference type="SAM" id="MobiDB-lite"/>
    </source>
</evidence>
<feature type="transmembrane region" description="Helical" evidence="2">
    <location>
        <begin position="338"/>
        <end position="357"/>
    </location>
</feature>
<name>A0A8H1QR56_9ACTN</name>
<keyword evidence="2" id="KW-1133">Transmembrane helix</keyword>
<dbReference type="AlphaFoldDB" id="A0A8H1QR56"/>
<feature type="compositionally biased region" description="Low complexity" evidence="1">
    <location>
        <begin position="226"/>
        <end position="237"/>
    </location>
</feature>
<evidence type="ECO:0000313" key="4">
    <source>
        <dbReference type="Proteomes" id="UP000298111"/>
    </source>
</evidence>
<evidence type="ECO:0000256" key="2">
    <source>
        <dbReference type="SAM" id="Phobius"/>
    </source>
</evidence>
<feature type="transmembrane region" description="Helical" evidence="2">
    <location>
        <begin position="158"/>
        <end position="181"/>
    </location>
</feature>
<dbReference type="EMBL" id="RCIY01000055">
    <property type="protein sequence ID" value="TGG83518.1"/>
    <property type="molecule type" value="Genomic_DNA"/>
</dbReference>